<dbReference type="AlphaFoldDB" id="A0A2Z4FL81"/>
<dbReference type="Pfam" id="PF00364">
    <property type="entry name" value="Biotin_lipoyl"/>
    <property type="match status" value="1"/>
</dbReference>
<dbReference type="SUPFAM" id="SSF51230">
    <property type="entry name" value="Single hybrid motif"/>
    <property type="match status" value="1"/>
</dbReference>
<dbReference type="CDD" id="cd06850">
    <property type="entry name" value="biotinyl_domain"/>
    <property type="match status" value="1"/>
</dbReference>
<dbReference type="InterPro" id="IPR050709">
    <property type="entry name" value="Biotin_Carboxyl_Carrier/Decarb"/>
</dbReference>
<organism evidence="1 2">
    <name type="scientific">Bradymonas sediminis</name>
    <dbReference type="NCBI Taxonomy" id="1548548"/>
    <lineage>
        <taxon>Bacteria</taxon>
        <taxon>Deltaproteobacteria</taxon>
        <taxon>Bradymonadales</taxon>
        <taxon>Bradymonadaceae</taxon>
        <taxon>Bradymonas</taxon>
    </lineage>
</organism>
<dbReference type="EMBL" id="CP030032">
    <property type="protein sequence ID" value="AWV89506.1"/>
    <property type="molecule type" value="Genomic_DNA"/>
</dbReference>
<dbReference type="PANTHER" id="PTHR45266:SF3">
    <property type="entry name" value="OXALOACETATE DECARBOXYLASE ALPHA CHAIN"/>
    <property type="match status" value="1"/>
</dbReference>
<dbReference type="KEGG" id="bsed:DN745_09195"/>
<dbReference type="RefSeq" id="WP_111334200.1">
    <property type="nucleotide sequence ID" value="NZ_CP030032.1"/>
</dbReference>
<dbReference type="InterPro" id="IPR011053">
    <property type="entry name" value="Single_hybrid_motif"/>
</dbReference>
<reference evidence="1 2" key="1">
    <citation type="submission" date="2018-06" db="EMBL/GenBank/DDBJ databases">
        <title>Lujinxingia sediminis gen. nov. sp. nov., a new facultative anaerobic member of the class Deltaproteobacteria, and proposal of Lujinxingaceae fam. nov.</title>
        <authorList>
            <person name="Guo L.-Y."/>
            <person name="Li C.-M."/>
            <person name="Wang S."/>
            <person name="Du Z.-J."/>
        </authorList>
    </citation>
    <scope>NUCLEOTIDE SEQUENCE [LARGE SCALE GENOMIC DNA]</scope>
    <source>
        <strain evidence="1 2">FA350</strain>
    </source>
</reference>
<dbReference type="Gene3D" id="2.40.50.100">
    <property type="match status" value="1"/>
</dbReference>
<keyword evidence="2" id="KW-1185">Reference proteome</keyword>
<dbReference type="PROSITE" id="PS00188">
    <property type="entry name" value="BIOTIN"/>
    <property type="match status" value="1"/>
</dbReference>
<proteinExistence type="predicted"/>
<sequence length="172" mass="19305">MIYLVEIEGHKDLKVALTETRRGVWKASVDGHEGVELEFRGRAENGAYMMVIGGETREFHLDKNCTKYLMDDGERVSRFLVENAGEVVLEHDRQFDTEWEFPVNRLDSTITGIVLEILVKPGEQVQEGQPVIIIEAMKMENTLSAPMTAKVESIGVEVGQTVYAGDELVTFS</sequence>
<evidence type="ECO:0000313" key="2">
    <source>
        <dbReference type="Proteomes" id="UP000249799"/>
    </source>
</evidence>
<dbReference type="PANTHER" id="PTHR45266">
    <property type="entry name" value="OXALOACETATE DECARBOXYLASE ALPHA CHAIN"/>
    <property type="match status" value="1"/>
</dbReference>
<protein>
    <submittedName>
        <fullName evidence="1">Uncharacterized protein</fullName>
    </submittedName>
</protein>
<gene>
    <name evidence="1" type="ORF">DN745_09195</name>
</gene>
<dbReference type="InterPro" id="IPR000089">
    <property type="entry name" value="Biotin_lipoyl"/>
</dbReference>
<name>A0A2Z4FL81_9DELT</name>
<dbReference type="PROSITE" id="PS50968">
    <property type="entry name" value="BIOTINYL_LIPOYL"/>
    <property type="match status" value="1"/>
</dbReference>
<dbReference type="InterPro" id="IPR001882">
    <property type="entry name" value="Biotin_BS"/>
</dbReference>
<dbReference type="OrthoDB" id="9769961at2"/>
<dbReference type="Proteomes" id="UP000249799">
    <property type="component" value="Chromosome"/>
</dbReference>
<accession>A0A2Z4FL81</accession>
<evidence type="ECO:0000313" key="1">
    <source>
        <dbReference type="EMBL" id="AWV89506.1"/>
    </source>
</evidence>